<dbReference type="RefSeq" id="XP_025467179.1">
    <property type="nucleotide sequence ID" value="XM_025615087.1"/>
</dbReference>
<comment type="caution">
    <text evidence="1">The sequence shown here is derived from an EMBL/GenBank/DDBJ whole genome shotgun (WGS) entry which is preliminary data.</text>
</comment>
<organism evidence="1 2">
    <name type="scientific">Aspergillus sclerotioniger CBS 115572</name>
    <dbReference type="NCBI Taxonomy" id="1450535"/>
    <lineage>
        <taxon>Eukaryota</taxon>
        <taxon>Fungi</taxon>
        <taxon>Dikarya</taxon>
        <taxon>Ascomycota</taxon>
        <taxon>Pezizomycotina</taxon>
        <taxon>Eurotiomycetes</taxon>
        <taxon>Eurotiomycetidae</taxon>
        <taxon>Eurotiales</taxon>
        <taxon>Aspergillaceae</taxon>
        <taxon>Aspergillus</taxon>
        <taxon>Aspergillus subgen. Circumdati</taxon>
    </lineage>
</organism>
<dbReference type="Proteomes" id="UP000246702">
    <property type="component" value="Unassembled WGS sequence"/>
</dbReference>
<sequence length="168" mass="19021">MSSSFDYSLYDFNNDENITERINVAFREKNIKAKLYYSDNCFKIYSIKHDPNPEDSGSVAPSLDDVIHTAFETIREGQCIKGTWTGSCQKLWSGSDIPVGYVHVRCVSAPLFIFLPECVVQERLKVSGELRRSNICPFVTGREGSDEELMRLLSGYCPGEWSMAGIRE</sequence>
<evidence type="ECO:0000313" key="1">
    <source>
        <dbReference type="EMBL" id="PWY86588.1"/>
    </source>
</evidence>
<gene>
    <name evidence="1" type="ORF">BO94DRAFT_575639</name>
</gene>
<proteinExistence type="predicted"/>
<dbReference type="EMBL" id="MSFK01000015">
    <property type="protein sequence ID" value="PWY86588.1"/>
    <property type="molecule type" value="Genomic_DNA"/>
</dbReference>
<evidence type="ECO:0000313" key="2">
    <source>
        <dbReference type="Proteomes" id="UP000246702"/>
    </source>
</evidence>
<keyword evidence="2" id="KW-1185">Reference proteome</keyword>
<reference evidence="1 2" key="1">
    <citation type="submission" date="2016-12" db="EMBL/GenBank/DDBJ databases">
        <title>The genomes of Aspergillus section Nigri reveals drivers in fungal speciation.</title>
        <authorList>
            <consortium name="DOE Joint Genome Institute"/>
            <person name="Vesth T.C."/>
            <person name="Nybo J."/>
            <person name="Theobald S."/>
            <person name="Brandl J."/>
            <person name="Frisvad J.C."/>
            <person name="Nielsen K.F."/>
            <person name="Lyhne E.K."/>
            <person name="Kogle M.E."/>
            <person name="Kuo A."/>
            <person name="Riley R."/>
            <person name="Clum A."/>
            <person name="Nolan M."/>
            <person name="Lipzen A."/>
            <person name="Salamov A."/>
            <person name="Henrissat B."/>
            <person name="Wiebenga A."/>
            <person name="De Vries R.P."/>
            <person name="Grigoriev I.V."/>
            <person name="Mortensen U.H."/>
            <person name="Andersen M.R."/>
            <person name="Baker S.E."/>
        </authorList>
    </citation>
    <scope>NUCLEOTIDE SEQUENCE [LARGE SCALE GENOMIC DNA]</scope>
    <source>
        <strain evidence="1 2">CBS 115572</strain>
    </source>
</reference>
<accession>A0A317WNT1</accession>
<name>A0A317WNT1_9EURO</name>
<dbReference type="GeneID" id="37117230"/>
<protein>
    <submittedName>
        <fullName evidence="1">Uncharacterized protein</fullName>
    </submittedName>
</protein>
<dbReference type="AlphaFoldDB" id="A0A317WNT1"/>